<name>A0A6H1ZQM4_9ZZZZ</name>
<gene>
    <name evidence="3" type="ORF">MM415A00869_0013</name>
    <name evidence="2" type="ORF">MM415B00170_0005</name>
    <name evidence="1" type="ORF">TM448A01387_0002</name>
</gene>
<reference evidence="1" key="1">
    <citation type="submission" date="2020-03" db="EMBL/GenBank/DDBJ databases">
        <title>The deep terrestrial virosphere.</title>
        <authorList>
            <person name="Holmfeldt K."/>
            <person name="Nilsson E."/>
            <person name="Simone D."/>
            <person name="Lopez-Fernandez M."/>
            <person name="Wu X."/>
            <person name="de Brujin I."/>
            <person name="Lundin D."/>
            <person name="Andersson A."/>
            <person name="Bertilsson S."/>
            <person name="Dopson M."/>
        </authorList>
    </citation>
    <scope>NUCLEOTIDE SEQUENCE</scope>
    <source>
        <strain evidence="3">MM415A00869</strain>
        <strain evidence="2">MM415B00170</strain>
        <strain evidence="1">TM448A01387</strain>
    </source>
</reference>
<accession>A0A6H1ZQM4</accession>
<dbReference type="EMBL" id="MT144140">
    <property type="protein sequence ID" value="QJA49500.1"/>
    <property type="molecule type" value="Genomic_DNA"/>
</dbReference>
<protein>
    <submittedName>
        <fullName evidence="1">Uncharacterized protein</fullName>
    </submittedName>
</protein>
<dbReference type="EMBL" id="MT141575">
    <property type="protein sequence ID" value="QJA67696.1"/>
    <property type="molecule type" value="Genomic_DNA"/>
</dbReference>
<organism evidence="1">
    <name type="scientific">viral metagenome</name>
    <dbReference type="NCBI Taxonomy" id="1070528"/>
    <lineage>
        <taxon>unclassified sequences</taxon>
        <taxon>metagenomes</taxon>
        <taxon>organismal metagenomes</taxon>
    </lineage>
</organism>
<dbReference type="AlphaFoldDB" id="A0A6H1ZQM4"/>
<evidence type="ECO:0000313" key="2">
    <source>
        <dbReference type="EMBL" id="QJA67696.1"/>
    </source>
</evidence>
<sequence>MYCYQCEWFDTKDVKPHERIDGRCHRMAPIPTCDGEYFMKWPRVERKDWCGEFKKSENRKETQ</sequence>
<proteinExistence type="predicted"/>
<dbReference type="EMBL" id="MT142384">
    <property type="protein sequence ID" value="QJA79515.1"/>
    <property type="molecule type" value="Genomic_DNA"/>
</dbReference>
<evidence type="ECO:0000313" key="1">
    <source>
        <dbReference type="EMBL" id="QJA49500.1"/>
    </source>
</evidence>
<evidence type="ECO:0000313" key="3">
    <source>
        <dbReference type="EMBL" id="QJA79515.1"/>
    </source>
</evidence>